<sequence>MPCARAEDALPSAAADMVSAALIQKAAGGGARRPAEPGRALQRTPHVSAGDVDAPAPAASCSGDDGKGNRGGRREESRRGRTRSYRSELEQEVKKLQRQLEKEIELHVALAEAVTQNAPPPALNSSAKIPPETQELLVNIASLEGAVSNLEKELNDLYYQLCHERNERLLAQNNPGGLPSASSDDRSLSTCTCTWEEHISSLRDLKFGGSESMRSMQQDLLTELDYDQDLGEESEDRQMVSLNRLLEKHRDVSLNGLLEKHRDEEMQGSCSVENQGKEDEKIDDLSFEQSIQKLTSMKAGNLWNYPNQLSEEMRSVYLVLHWHPSQIHPYYPQCYGALRLTPITMMR</sequence>
<dbReference type="Proteomes" id="UP000015106">
    <property type="component" value="Chromosome 6"/>
</dbReference>
<name>A0A8R7UPL6_TRIUA</name>
<feature type="region of interest" description="Disordered" evidence="1">
    <location>
        <begin position="25"/>
        <end position="87"/>
    </location>
</feature>
<reference evidence="4" key="1">
    <citation type="journal article" date="2013" name="Nature">
        <title>Draft genome of the wheat A-genome progenitor Triticum urartu.</title>
        <authorList>
            <person name="Ling H.Q."/>
            <person name="Zhao S."/>
            <person name="Liu D."/>
            <person name="Wang J."/>
            <person name="Sun H."/>
            <person name="Zhang C."/>
            <person name="Fan H."/>
            <person name="Li D."/>
            <person name="Dong L."/>
            <person name="Tao Y."/>
            <person name="Gao C."/>
            <person name="Wu H."/>
            <person name="Li Y."/>
            <person name="Cui Y."/>
            <person name="Guo X."/>
            <person name="Zheng S."/>
            <person name="Wang B."/>
            <person name="Yu K."/>
            <person name="Liang Q."/>
            <person name="Yang W."/>
            <person name="Lou X."/>
            <person name="Chen J."/>
            <person name="Feng M."/>
            <person name="Jian J."/>
            <person name="Zhang X."/>
            <person name="Luo G."/>
            <person name="Jiang Y."/>
            <person name="Liu J."/>
            <person name="Wang Z."/>
            <person name="Sha Y."/>
            <person name="Zhang B."/>
            <person name="Wu H."/>
            <person name="Tang D."/>
            <person name="Shen Q."/>
            <person name="Xue P."/>
            <person name="Zou S."/>
            <person name="Wang X."/>
            <person name="Liu X."/>
            <person name="Wang F."/>
            <person name="Yang Y."/>
            <person name="An X."/>
            <person name="Dong Z."/>
            <person name="Zhang K."/>
            <person name="Zhang X."/>
            <person name="Luo M.C."/>
            <person name="Dvorak J."/>
            <person name="Tong Y."/>
            <person name="Wang J."/>
            <person name="Yang H."/>
            <person name="Li Z."/>
            <person name="Wang D."/>
            <person name="Zhang A."/>
            <person name="Wang J."/>
        </authorList>
    </citation>
    <scope>NUCLEOTIDE SEQUENCE</scope>
    <source>
        <strain evidence="4">cv. G1812</strain>
    </source>
</reference>
<accession>A0A8R7UPL6</accession>
<dbReference type="Gramene" id="TuG1812G0600001285.01.T02">
    <property type="protein sequence ID" value="TuG1812G0600001285.01.T02"/>
    <property type="gene ID" value="TuG1812G0600001285.01"/>
</dbReference>
<dbReference type="PANTHER" id="PTHR23054">
    <property type="entry name" value="TERNARY COMPLEX FACTOR MIP1, LEUCINE-ZIPPER-RELATED"/>
    <property type="match status" value="1"/>
</dbReference>
<dbReference type="AlphaFoldDB" id="A0A8R7UPL6"/>
<reference evidence="3" key="2">
    <citation type="submission" date="2018-03" db="EMBL/GenBank/DDBJ databases">
        <title>The Triticum urartu genome reveals the dynamic nature of wheat genome evolution.</title>
        <authorList>
            <person name="Ling H."/>
            <person name="Ma B."/>
            <person name="Shi X."/>
            <person name="Liu H."/>
            <person name="Dong L."/>
            <person name="Sun H."/>
            <person name="Cao Y."/>
            <person name="Gao Q."/>
            <person name="Zheng S."/>
            <person name="Li Y."/>
            <person name="Yu Y."/>
            <person name="Du H."/>
            <person name="Qi M."/>
            <person name="Li Y."/>
            <person name="Yu H."/>
            <person name="Cui Y."/>
            <person name="Wang N."/>
            <person name="Chen C."/>
            <person name="Wu H."/>
            <person name="Zhao Y."/>
            <person name="Zhang J."/>
            <person name="Li Y."/>
            <person name="Zhou W."/>
            <person name="Zhang B."/>
            <person name="Hu W."/>
            <person name="Eijk M."/>
            <person name="Tang J."/>
            <person name="Witsenboer H."/>
            <person name="Zhao S."/>
            <person name="Li Z."/>
            <person name="Zhang A."/>
            <person name="Wang D."/>
            <person name="Liang C."/>
        </authorList>
    </citation>
    <scope>NUCLEOTIDE SEQUENCE [LARGE SCALE GENOMIC DNA]</scope>
    <source>
        <strain evidence="3">cv. G1812</strain>
    </source>
</reference>
<gene>
    <name evidence="3" type="primary">LOC125515693</name>
</gene>
<feature type="compositionally biased region" description="Basic and acidic residues" evidence="1">
    <location>
        <begin position="64"/>
        <end position="87"/>
    </location>
</feature>
<feature type="domain" description="Ternary complex factor MIP1 leucine-zipper" evidence="2">
    <location>
        <begin position="83"/>
        <end position="164"/>
    </location>
</feature>
<evidence type="ECO:0000256" key="1">
    <source>
        <dbReference type="SAM" id="MobiDB-lite"/>
    </source>
</evidence>
<dbReference type="InterPro" id="IPR025757">
    <property type="entry name" value="MIP1_Leuzipper"/>
</dbReference>
<proteinExistence type="predicted"/>
<reference evidence="3" key="3">
    <citation type="submission" date="2022-06" db="UniProtKB">
        <authorList>
            <consortium name="EnsemblPlants"/>
        </authorList>
    </citation>
    <scope>IDENTIFICATION</scope>
</reference>
<dbReference type="EnsemblPlants" id="TuG1812G0600001285.01.T02">
    <property type="protein sequence ID" value="TuG1812G0600001285.01.T02"/>
    <property type="gene ID" value="TuG1812G0600001285.01"/>
</dbReference>
<evidence type="ECO:0000313" key="3">
    <source>
        <dbReference type="EnsemblPlants" id="TuG1812G0600001285.01.T02"/>
    </source>
</evidence>
<dbReference type="PANTHER" id="PTHR23054:SF61">
    <property type="entry name" value="OS02G0153000 PROTEIN"/>
    <property type="match status" value="1"/>
</dbReference>
<organism evidence="3 4">
    <name type="scientific">Triticum urartu</name>
    <name type="common">Red wild einkorn</name>
    <name type="synonym">Crithodium urartu</name>
    <dbReference type="NCBI Taxonomy" id="4572"/>
    <lineage>
        <taxon>Eukaryota</taxon>
        <taxon>Viridiplantae</taxon>
        <taxon>Streptophyta</taxon>
        <taxon>Embryophyta</taxon>
        <taxon>Tracheophyta</taxon>
        <taxon>Spermatophyta</taxon>
        <taxon>Magnoliopsida</taxon>
        <taxon>Liliopsida</taxon>
        <taxon>Poales</taxon>
        <taxon>Poaceae</taxon>
        <taxon>BOP clade</taxon>
        <taxon>Pooideae</taxon>
        <taxon>Triticodae</taxon>
        <taxon>Triticeae</taxon>
        <taxon>Triticinae</taxon>
        <taxon>Triticum</taxon>
    </lineage>
</organism>
<dbReference type="Pfam" id="PF14389">
    <property type="entry name" value="Lzipper-MIP1"/>
    <property type="match status" value="1"/>
</dbReference>
<keyword evidence="4" id="KW-1185">Reference proteome</keyword>
<evidence type="ECO:0000259" key="2">
    <source>
        <dbReference type="Pfam" id="PF14389"/>
    </source>
</evidence>
<protein>
    <recommendedName>
        <fullName evidence="2">Ternary complex factor MIP1 leucine-zipper domain-containing protein</fullName>
    </recommendedName>
</protein>
<evidence type="ECO:0000313" key="4">
    <source>
        <dbReference type="Proteomes" id="UP000015106"/>
    </source>
</evidence>